<dbReference type="Proteomes" id="UP000653127">
    <property type="component" value="Unassembled WGS sequence"/>
</dbReference>
<evidence type="ECO:0000313" key="1">
    <source>
        <dbReference type="EMBL" id="MBC8547275.1"/>
    </source>
</evidence>
<gene>
    <name evidence="1" type="ORF">H8711_10100</name>
</gene>
<comment type="caution">
    <text evidence="1">The sequence shown here is derived from an EMBL/GenBank/DDBJ whole genome shotgun (WGS) entry which is preliminary data.</text>
</comment>
<dbReference type="InterPro" id="IPR036163">
    <property type="entry name" value="HMA_dom_sf"/>
</dbReference>
<sequence>MESKVEAQVIGMRTEAAADRVRGRLECMTGVDLVETCIRTGQVNVYGHDLERDDVYDALREIGCETLIRD</sequence>
<dbReference type="RefSeq" id="WP_249283350.1">
    <property type="nucleotide sequence ID" value="NZ_JACRST010000016.1"/>
</dbReference>
<name>A0A926E1W2_9FIRM</name>
<protein>
    <recommendedName>
        <fullName evidence="3">HMA domain-containing protein</fullName>
    </recommendedName>
</protein>
<evidence type="ECO:0000313" key="2">
    <source>
        <dbReference type="Proteomes" id="UP000653127"/>
    </source>
</evidence>
<proteinExistence type="predicted"/>
<reference evidence="1" key="1">
    <citation type="submission" date="2020-08" db="EMBL/GenBank/DDBJ databases">
        <title>Genome public.</title>
        <authorList>
            <person name="Liu C."/>
            <person name="Sun Q."/>
        </authorList>
    </citation>
    <scope>NUCLEOTIDE SEQUENCE</scope>
    <source>
        <strain evidence="1">NSJ-31</strain>
    </source>
</reference>
<accession>A0A926E1W2</accession>
<dbReference type="AlphaFoldDB" id="A0A926E1W2"/>
<dbReference type="SUPFAM" id="SSF55008">
    <property type="entry name" value="HMA, heavy metal-associated domain"/>
    <property type="match status" value="1"/>
</dbReference>
<keyword evidence="2" id="KW-1185">Reference proteome</keyword>
<dbReference type="EMBL" id="JACRST010000016">
    <property type="protein sequence ID" value="MBC8547275.1"/>
    <property type="molecule type" value="Genomic_DNA"/>
</dbReference>
<evidence type="ECO:0008006" key="3">
    <source>
        <dbReference type="Google" id="ProtNLM"/>
    </source>
</evidence>
<dbReference type="GO" id="GO:0046872">
    <property type="term" value="F:metal ion binding"/>
    <property type="evidence" value="ECO:0007669"/>
    <property type="project" value="InterPro"/>
</dbReference>
<organism evidence="1 2">
    <name type="scientific">Ligaoa zhengdingensis</name>
    <dbReference type="NCBI Taxonomy" id="2763658"/>
    <lineage>
        <taxon>Bacteria</taxon>
        <taxon>Bacillati</taxon>
        <taxon>Bacillota</taxon>
        <taxon>Clostridia</taxon>
        <taxon>Eubacteriales</taxon>
        <taxon>Oscillospiraceae</taxon>
        <taxon>Ligaoa</taxon>
    </lineage>
</organism>